<name>A0A401QEI0_SCYTO</name>
<proteinExistence type="predicted"/>
<keyword evidence="3" id="KW-1185">Reference proteome</keyword>
<protein>
    <submittedName>
        <fullName evidence="2">Uncharacterized protein</fullName>
    </submittedName>
</protein>
<dbReference type="STRING" id="75743.A0A401QEI0"/>
<evidence type="ECO:0000313" key="3">
    <source>
        <dbReference type="Proteomes" id="UP000288216"/>
    </source>
</evidence>
<dbReference type="AlphaFoldDB" id="A0A401QEI0"/>
<dbReference type="Proteomes" id="UP000288216">
    <property type="component" value="Unassembled WGS sequence"/>
</dbReference>
<feature type="coiled-coil region" evidence="1">
    <location>
        <begin position="37"/>
        <end position="78"/>
    </location>
</feature>
<dbReference type="OMA" id="EATHFPR"/>
<comment type="caution">
    <text evidence="2">The sequence shown here is derived from an EMBL/GenBank/DDBJ whole genome shotgun (WGS) entry which is preliminary data.</text>
</comment>
<evidence type="ECO:0000256" key="1">
    <source>
        <dbReference type="SAM" id="Coils"/>
    </source>
</evidence>
<reference evidence="2 3" key="1">
    <citation type="journal article" date="2018" name="Nat. Ecol. Evol.">
        <title>Shark genomes provide insights into elasmobranch evolution and the origin of vertebrates.</title>
        <authorList>
            <person name="Hara Y"/>
            <person name="Yamaguchi K"/>
            <person name="Onimaru K"/>
            <person name="Kadota M"/>
            <person name="Koyanagi M"/>
            <person name="Keeley SD"/>
            <person name="Tatsumi K"/>
            <person name="Tanaka K"/>
            <person name="Motone F"/>
            <person name="Kageyama Y"/>
            <person name="Nozu R"/>
            <person name="Adachi N"/>
            <person name="Nishimura O"/>
            <person name="Nakagawa R"/>
            <person name="Tanegashima C"/>
            <person name="Kiyatake I"/>
            <person name="Matsumoto R"/>
            <person name="Murakumo K"/>
            <person name="Nishida K"/>
            <person name="Terakita A"/>
            <person name="Kuratani S"/>
            <person name="Sato K"/>
            <person name="Hyodo S Kuraku.S."/>
        </authorList>
    </citation>
    <scope>NUCLEOTIDE SEQUENCE [LARGE SCALE GENOMIC DNA]</scope>
</reference>
<dbReference type="EMBL" id="BFAA01040757">
    <property type="protein sequence ID" value="GCB83786.1"/>
    <property type="molecule type" value="Genomic_DNA"/>
</dbReference>
<accession>A0A401QEI0</accession>
<keyword evidence="1" id="KW-0175">Coiled coil</keyword>
<feature type="non-terminal residue" evidence="2">
    <location>
        <position position="1"/>
    </location>
</feature>
<feature type="coiled-coil region" evidence="1">
    <location>
        <begin position="113"/>
        <end position="239"/>
    </location>
</feature>
<gene>
    <name evidence="2" type="ORF">scyTo_0024191</name>
</gene>
<sequence length="277" mass="32567">MHEQTEELNRVVSQRDLLLTEIEELGVQIPEEHKSEIQQLENENSLLIKEKNDLQVRLENFRAERDEMKNTLQESTKKMQELHYVKSQRDVLIGEIDELKTRVSKELNTELPEEKFNQRLQQQEDEKLTIEKENLQEQLENVKSRNDELRNTLQQNTEAKEEQAKEMQLVMSQRDVLLSQIEELRACVSNEQKVEIQVKEFNQRLQQLEDEKSAIIKENENLTAMLESAEVQRDEMKSTLQENAVMVRKCFLLTKRINMVGFSSLVALGREGDQASE</sequence>
<organism evidence="2 3">
    <name type="scientific">Scyliorhinus torazame</name>
    <name type="common">Cloudy catshark</name>
    <name type="synonym">Catulus torazame</name>
    <dbReference type="NCBI Taxonomy" id="75743"/>
    <lineage>
        <taxon>Eukaryota</taxon>
        <taxon>Metazoa</taxon>
        <taxon>Chordata</taxon>
        <taxon>Craniata</taxon>
        <taxon>Vertebrata</taxon>
        <taxon>Chondrichthyes</taxon>
        <taxon>Elasmobranchii</taxon>
        <taxon>Galeomorphii</taxon>
        <taxon>Galeoidea</taxon>
        <taxon>Carcharhiniformes</taxon>
        <taxon>Scyliorhinidae</taxon>
        <taxon>Scyliorhinus</taxon>
    </lineage>
</organism>
<evidence type="ECO:0000313" key="2">
    <source>
        <dbReference type="EMBL" id="GCB83786.1"/>
    </source>
</evidence>